<dbReference type="RefSeq" id="WP_330095033.1">
    <property type="nucleotide sequence ID" value="NZ_JAUZMY010000045.1"/>
</dbReference>
<comment type="caution">
    <text evidence="2">The sequence shown here is derived from an EMBL/GenBank/DDBJ whole genome shotgun (WGS) entry which is preliminary data.</text>
</comment>
<dbReference type="Proteomes" id="UP001356095">
    <property type="component" value="Unassembled WGS sequence"/>
</dbReference>
<evidence type="ECO:0000313" key="3">
    <source>
        <dbReference type="Proteomes" id="UP001356095"/>
    </source>
</evidence>
<keyword evidence="1" id="KW-0175">Coiled coil</keyword>
<proteinExistence type="predicted"/>
<name>A0ABU7KGC9_9ACTN</name>
<reference evidence="2 3" key="1">
    <citation type="submission" date="2023-08" db="EMBL/GenBank/DDBJ databases">
        <authorList>
            <person name="Girao M."/>
            <person name="Carvalho M.F."/>
        </authorList>
    </citation>
    <scope>NUCLEOTIDE SEQUENCE [LARGE SCALE GENOMIC DNA]</scope>
    <source>
        <strain evidence="2 3">CT-R113</strain>
    </source>
</reference>
<keyword evidence="3" id="KW-1185">Reference proteome</keyword>
<dbReference type="EMBL" id="JAUZMY010000045">
    <property type="protein sequence ID" value="MEE2041273.1"/>
    <property type="molecule type" value="Genomic_DNA"/>
</dbReference>
<evidence type="ECO:0000313" key="2">
    <source>
        <dbReference type="EMBL" id="MEE2041273.1"/>
    </source>
</evidence>
<feature type="coiled-coil region" evidence="1">
    <location>
        <begin position="25"/>
        <end position="52"/>
    </location>
</feature>
<gene>
    <name evidence="2" type="ORF">Q8791_29015</name>
</gene>
<evidence type="ECO:0000256" key="1">
    <source>
        <dbReference type="SAM" id="Coils"/>
    </source>
</evidence>
<protein>
    <submittedName>
        <fullName evidence="2">Uncharacterized protein</fullName>
    </submittedName>
</protein>
<accession>A0ABU7KGC9</accession>
<organism evidence="2 3">
    <name type="scientific">Nocardiopsis codii</name>
    <dbReference type="NCBI Taxonomy" id="3065942"/>
    <lineage>
        <taxon>Bacteria</taxon>
        <taxon>Bacillati</taxon>
        <taxon>Actinomycetota</taxon>
        <taxon>Actinomycetes</taxon>
        <taxon>Streptosporangiales</taxon>
        <taxon>Nocardiopsidaceae</taxon>
        <taxon>Nocardiopsis</taxon>
    </lineage>
</organism>
<sequence length="227" mass="24176">MAAQPLLFDMTPYLPKEGTLLGAIDDAQAEQLAEIERAAAELAEEIAAEEEQAKRDTAGIRAMLTADLPAGAADRWASGFTTNTAEEIVEEPAVVEEDMRCTSVLGGAHVHLLNDALSPSVMPLCDTGSGQRRMTRYAKTTAPLSCPSCLRIEARKIESTGSTGAPAVDVDALRMSPKVRALVSDIAAGPWHYQTRKGALDRELVTDITATALTAFGERVRAALLVE</sequence>